<evidence type="ECO:0000256" key="1">
    <source>
        <dbReference type="ARBA" id="ARBA00022729"/>
    </source>
</evidence>
<evidence type="ECO:0000256" key="3">
    <source>
        <dbReference type="ARBA" id="ARBA00023170"/>
    </source>
</evidence>
<accession>A0A673GUX9</accession>
<keyword evidence="2" id="KW-1064">Adaptive immunity</keyword>
<dbReference type="PANTHER" id="PTHR19367">
    <property type="entry name" value="T-CELL RECEPTOR ALPHA CHAIN V REGION"/>
    <property type="match status" value="1"/>
</dbReference>
<dbReference type="InterPro" id="IPR013783">
    <property type="entry name" value="Ig-like_fold"/>
</dbReference>
<evidence type="ECO:0000259" key="6">
    <source>
        <dbReference type="PROSITE" id="PS50835"/>
    </source>
</evidence>
<dbReference type="InterPro" id="IPR003599">
    <property type="entry name" value="Ig_sub"/>
</dbReference>
<evidence type="ECO:0000313" key="8">
    <source>
        <dbReference type="Proteomes" id="UP000472270"/>
    </source>
</evidence>
<dbReference type="InterPro" id="IPR007110">
    <property type="entry name" value="Ig-like_dom"/>
</dbReference>
<evidence type="ECO:0000256" key="5">
    <source>
        <dbReference type="ARBA" id="ARBA00043266"/>
    </source>
</evidence>
<keyword evidence="5" id="KW-0391">Immunity</keyword>
<dbReference type="Proteomes" id="UP000472270">
    <property type="component" value="Unassembled WGS sequence"/>
</dbReference>
<feature type="domain" description="Ig-like" evidence="6">
    <location>
        <begin position="17"/>
        <end position="114"/>
    </location>
</feature>
<protein>
    <submittedName>
        <fullName evidence="7">T-cell receptor alpha/delta variable 2.0.2</fullName>
    </submittedName>
</protein>
<proteinExistence type="predicted"/>
<dbReference type="PANTHER" id="PTHR19367:SF18">
    <property type="entry name" value="T CELL RECEPTOR ALPHA VARIABLE 16"/>
    <property type="match status" value="1"/>
</dbReference>
<dbReference type="AlphaFoldDB" id="A0A673GUX9"/>
<sequence length="125" mass="14026">AWCAPFCCESNGNVIRPNQPSVVLTEGSSTTLSCSYDGSAYSLHWYRQKPGSKPEFLLLIVESTKYVNKADQPHPHMSIRLCNDKPVDLEISSAAVSDSAVYYCALDYIQKRMTLYLTSGYHTFF</sequence>
<dbReference type="SUPFAM" id="SSF48726">
    <property type="entry name" value="Immunoglobulin"/>
    <property type="match status" value="1"/>
</dbReference>
<dbReference type="GO" id="GO:0002250">
    <property type="term" value="P:adaptive immune response"/>
    <property type="evidence" value="ECO:0007669"/>
    <property type="project" value="UniProtKB-KW"/>
</dbReference>
<dbReference type="SMART" id="SM00406">
    <property type="entry name" value="IGv"/>
    <property type="match status" value="1"/>
</dbReference>
<reference evidence="7" key="2">
    <citation type="submission" date="2025-09" db="UniProtKB">
        <authorList>
            <consortium name="Ensembl"/>
        </authorList>
    </citation>
    <scope>IDENTIFICATION</scope>
</reference>
<dbReference type="SMART" id="SM00409">
    <property type="entry name" value="IG"/>
    <property type="match status" value="1"/>
</dbReference>
<evidence type="ECO:0000313" key="7">
    <source>
        <dbReference type="Ensembl" id="ENSSRHP00000017259.1"/>
    </source>
</evidence>
<dbReference type="InterPro" id="IPR051287">
    <property type="entry name" value="TCR_variable_region"/>
</dbReference>
<dbReference type="PROSITE" id="PS50835">
    <property type="entry name" value="IG_LIKE"/>
    <property type="match status" value="1"/>
</dbReference>
<keyword evidence="1" id="KW-0732">Signal</keyword>
<dbReference type="Ensembl" id="ENSSRHT00000017819.1">
    <property type="protein sequence ID" value="ENSSRHP00000017259.1"/>
    <property type="gene ID" value="ENSSRHG00000009441.1"/>
</dbReference>
<dbReference type="Gene3D" id="2.60.40.10">
    <property type="entry name" value="Immunoglobulins"/>
    <property type="match status" value="1"/>
</dbReference>
<dbReference type="Pfam" id="PF07686">
    <property type="entry name" value="V-set"/>
    <property type="match status" value="1"/>
</dbReference>
<keyword evidence="4" id="KW-0393">Immunoglobulin domain</keyword>
<name>A0A673GUX9_9TELE</name>
<keyword evidence="5" id="KW-1279">T cell receptor</keyword>
<evidence type="ECO:0000256" key="4">
    <source>
        <dbReference type="ARBA" id="ARBA00023319"/>
    </source>
</evidence>
<dbReference type="InterPro" id="IPR013106">
    <property type="entry name" value="Ig_V-set"/>
</dbReference>
<dbReference type="InterPro" id="IPR036179">
    <property type="entry name" value="Ig-like_dom_sf"/>
</dbReference>
<keyword evidence="3" id="KW-0675">Receptor</keyword>
<evidence type="ECO:0000256" key="2">
    <source>
        <dbReference type="ARBA" id="ARBA00023130"/>
    </source>
</evidence>
<dbReference type="GO" id="GO:0042101">
    <property type="term" value="C:T cell receptor complex"/>
    <property type="evidence" value="ECO:0007669"/>
    <property type="project" value="UniProtKB-KW"/>
</dbReference>
<organism evidence="7 8">
    <name type="scientific">Sinocyclocheilus rhinocerous</name>
    <dbReference type="NCBI Taxonomy" id="307959"/>
    <lineage>
        <taxon>Eukaryota</taxon>
        <taxon>Metazoa</taxon>
        <taxon>Chordata</taxon>
        <taxon>Craniata</taxon>
        <taxon>Vertebrata</taxon>
        <taxon>Euteleostomi</taxon>
        <taxon>Actinopterygii</taxon>
        <taxon>Neopterygii</taxon>
        <taxon>Teleostei</taxon>
        <taxon>Ostariophysi</taxon>
        <taxon>Cypriniformes</taxon>
        <taxon>Cyprinidae</taxon>
        <taxon>Cyprininae</taxon>
        <taxon>Sinocyclocheilus</taxon>
    </lineage>
</organism>
<keyword evidence="8" id="KW-1185">Reference proteome</keyword>
<reference evidence="7" key="1">
    <citation type="submission" date="2025-08" db="UniProtKB">
        <authorList>
            <consortium name="Ensembl"/>
        </authorList>
    </citation>
    <scope>IDENTIFICATION</scope>
</reference>